<keyword evidence="3" id="KW-1185">Reference proteome</keyword>
<name>A0A1Y2DPV0_9FUNG</name>
<organism evidence="2 3">
    <name type="scientific">Neocallimastix californiae</name>
    <dbReference type="NCBI Taxonomy" id="1754190"/>
    <lineage>
        <taxon>Eukaryota</taxon>
        <taxon>Fungi</taxon>
        <taxon>Fungi incertae sedis</taxon>
        <taxon>Chytridiomycota</taxon>
        <taxon>Chytridiomycota incertae sedis</taxon>
        <taxon>Neocallimastigomycetes</taxon>
        <taxon>Neocallimastigales</taxon>
        <taxon>Neocallimastigaceae</taxon>
        <taxon>Neocallimastix</taxon>
    </lineage>
</organism>
<sequence>MFTYSRRKRGIDTLNSREILSYSLQHDDEFYSVKRSKSALKKSNSKTSKNSRKSVQFNEVVLEVFDLIDEENDDILSNKPSYPKIVKSSLKNEKVYLPIRCSNTIFPKTIINEYNGEIINFNKNDEKSNKENTIIEDTKINSNENEFPEIVIIKDDDKKPLAILSSHTEDTDSDATLYDSPVSSPLSDVAKKVITSEANSTSNLFIDNESKKSNTIPRRSRPKLKGHRRQSSVRLTCIY</sequence>
<evidence type="ECO:0000256" key="1">
    <source>
        <dbReference type="SAM" id="MobiDB-lite"/>
    </source>
</evidence>
<accession>A0A1Y2DPV0</accession>
<comment type="caution">
    <text evidence="2">The sequence shown here is derived from an EMBL/GenBank/DDBJ whole genome shotgun (WGS) entry which is preliminary data.</text>
</comment>
<feature type="compositionally biased region" description="Basic residues" evidence="1">
    <location>
        <begin position="218"/>
        <end position="231"/>
    </location>
</feature>
<evidence type="ECO:0000313" key="3">
    <source>
        <dbReference type="Proteomes" id="UP000193920"/>
    </source>
</evidence>
<gene>
    <name evidence="2" type="ORF">LY90DRAFT_701206</name>
</gene>
<protein>
    <submittedName>
        <fullName evidence="2">Uncharacterized protein</fullName>
    </submittedName>
</protein>
<evidence type="ECO:0000313" key="2">
    <source>
        <dbReference type="EMBL" id="ORY61136.1"/>
    </source>
</evidence>
<dbReference type="Proteomes" id="UP000193920">
    <property type="component" value="Unassembled WGS sequence"/>
</dbReference>
<feature type="region of interest" description="Disordered" evidence="1">
    <location>
        <begin position="205"/>
        <end position="231"/>
    </location>
</feature>
<dbReference type="EMBL" id="MCOG01000060">
    <property type="protein sequence ID" value="ORY61136.1"/>
    <property type="molecule type" value="Genomic_DNA"/>
</dbReference>
<dbReference type="AlphaFoldDB" id="A0A1Y2DPV0"/>
<dbReference type="OrthoDB" id="2137820at2759"/>
<reference evidence="2 3" key="1">
    <citation type="submission" date="2016-08" db="EMBL/GenBank/DDBJ databases">
        <title>A Parts List for Fungal Cellulosomes Revealed by Comparative Genomics.</title>
        <authorList>
            <consortium name="DOE Joint Genome Institute"/>
            <person name="Haitjema C.H."/>
            <person name="Gilmore S.P."/>
            <person name="Henske J.K."/>
            <person name="Solomon K.V."/>
            <person name="De Groot R."/>
            <person name="Kuo A."/>
            <person name="Mondo S.J."/>
            <person name="Salamov A.A."/>
            <person name="Labutti K."/>
            <person name="Zhao Z."/>
            <person name="Chiniquy J."/>
            <person name="Barry K."/>
            <person name="Brewer H.M."/>
            <person name="Purvine S.O."/>
            <person name="Wright A.T."/>
            <person name="Boxma B."/>
            <person name="Van Alen T."/>
            <person name="Hackstein J.H."/>
            <person name="Baker S.E."/>
            <person name="Grigoriev I.V."/>
            <person name="O'Malley M.A."/>
        </authorList>
    </citation>
    <scope>NUCLEOTIDE SEQUENCE [LARGE SCALE GENOMIC DNA]</scope>
    <source>
        <strain evidence="2 3">G1</strain>
    </source>
</reference>
<proteinExistence type="predicted"/>